<dbReference type="Proteomes" id="UP001223520">
    <property type="component" value="Chromosome"/>
</dbReference>
<dbReference type="EMBL" id="CP124543">
    <property type="protein sequence ID" value="WGV23381.1"/>
    <property type="molecule type" value="Genomic_DNA"/>
</dbReference>
<dbReference type="RefSeq" id="WP_281480707.1">
    <property type="nucleotide sequence ID" value="NZ_CP124543.1"/>
</dbReference>
<accession>A0AAJ6P791</accession>
<protein>
    <recommendedName>
        <fullName evidence="3">DUF2281 domain-containing protein</fullName>
    </recommendedName>
</protein>
<gene>
    <name evidence="1" type="ORF">QI031_16265</name>
</gene>
<dbReference type="KEGG" id="hbq:QI031_16265"/>
<name>A0AAJ6P791_9CYAN</name>
<evidence type="ECO:0008006" key="3">
    <source>
        <dbReference type="Google" id="ProtNLM"/>
    </source>
</evidence>
<keyword evidence="2" id="KW-1185">Reference proteome</keyword>
<proteinExistence type="predicted"/>
<organism evidence="1 2">
    <name type="scientific">Halotia branconii CENA392</name>
    <dbReference type="NCBI Taxonomy" id="1539056"/>
    <lineage>
        <taxon>Bacteria</taxon>
        <taxon>Bacillati</taxon>
        <taxon>Cyanobacteriota</taxon>
        <taxon>Cyanophyceae</taxon>
        <taxon>Nostocales</taxon>
        <taxon>Nodulariaceae</taxon>
        <taxon>Halotia</taxon>
    </lineage>
</organism>
<dbReference type="AlphaFoldDB" id="A0AAJ6P791"/>
<evidence type="ECO:0000313" key="1">
    <source>
        <dbReference type="EMBL" id="WGV23381.1"/>
    </source>
</evidence>
<evidence type="ECO:0000313" key="2">
    <source>
        <dbReference type="Proteomes" id="UP001223520"/>
    </source>
</evidence>
<reference evidence="1 2" key="1">
    <citation type="journal article" date="2023" name="Limnol Oceanogr Lett">
        <title>Environmental adaptations by the intertidal Antarctic cyanobacterium Halotia branconii CENA392 as revealed using long-read genome sequencing.</title>
        <authorList>
            <person name="Dextro R.B."/>
            <person name="Delbaje E."/>
            <person name="Freitas P.N.N."/>
            <person name="Geraldes V."/>
            <person name="Pinto E."/>
            <person name="Long P.F."/>
            <person name="Fiore M.F."/>
        </authorList>
    </citation>
    <scope>NUCLEOTIDE SEQUENCE [LARGE SCALE GENOMIC DNA]</scope>
    <source>
        <strain evidence="1 2">CENA392</strain>
    </source>
</reference>
<sequence>MTKAIGLEQIIAQKVLTLSKEQQQQVLDFVEFLQLKSSTVKFRYHNGTPMSALEAAGDLVGCVDSGPGDLSTNKEYLKRPLTE</sequence>